<name>A0ABV6KFB8_9BACI</name>
<dbReference type="SUPFAM" id="SSF53850">
    <property type="entry name" value="Periplasmic binding protein-like II"/>
    <property type="match status" value="2"/>
</dbReference>
<comment type="caution">
    <text evidence="8">The sequence shown here is derived from an EMBL/GenBank/DDBJ whole genome shotgun (WGS) entry which is preliminary data.</text>
</comment>
<dbReference type="Gene3D" id="3.40.190.100">
    <property type="entry name" value="Glycine betaine-binding periplasmic protein, domain 2"/>
    <property type="match status" value="1"/>
</dbReference>
<feature type="chain" id="PRO_5045258217" evidence="6">
    <location>
        <begin position="20"/>
        <end position="315"/>
    </location>
</feature>
<sequence length="315" mass="33823">MLKKLLGFTSASVLALGLAACGAEDVAEETPADEAEGTEEAPAEETDATPVGEQVDYTIVGIDPGAGLMNITINEVLPEYGLEDDWTVVESSGAAMAAALASAYENEEPIIVTGWGPHWKFSDFDLKYLEDPLNLYGGAEDVHTIARLGLNEDHPNAYQLLDQFNWEPEHIEEVMALINDGANPDEAAEQWVSENEDLVATWTEGVDSVEGDDITLLYVAWDDVIASTYTAGHVLETIGYDVTLTQVDAGPMWAGIATASGDAAVGAWLPTTHADYYAQYEGDFDDLGSNLHGTTLGLVVPTYMDIDSIEDLVVE</sequence>
<dbReference type="Gene3D" id="3.10.105.10">
    <property type="entry name" value="Dipeptide-binding Protein, Domain 3"/>
    <property type="match status" value="1"/>
</dbReference>
<keyword evidence="2" id="KW-0813">Transport</keyword>
<evidence type="ECO:0000256" key="3">
    <source>
        <dbReference type="ARBA" id="ARBA00022475"/>
    </source>
</evidence>
<feature type="domain" description="ABC-type glycine betaine transport system substrate-binding" evidence="7">
    <location>
        <begin position="51"/>
        <end position="193"/>
    </location>
</feature>
<evidence type="ECO:0000313" key="9">
    <source>
        <dbReference type="Proteomes" id="UP001589838"/>
    </source>
</evidence>
<organism evidence="8 9">
    <name type="scientific">Halalkalibacter kiskunsagensis</name>
    <dbReference type="NCBI Taxonomy" id="1548599"/>
    <lineage>
        <taxon>Bacteria</taxon>
        <taxon>Bacillati</taxon>
        <taxon>Bacillota</taxon>
        <taxon>Bacilli</taxon>
        <taxon>Bacillales</taxon>
        <taxon>Bacillaceae</taxon>
        <taxon>Halalkalibacter</taxon>
    </lineage>
</organism>
<comment type="subcellular location">
    <subcellularLocation>
        <location evidence="1">Cell membrane</location>
    </subcellularLocation>
</comment>
<evidence type="ECO:0000259" key="7">
    <source>
        <dbReference type="Pfam" id="PF04069"/>
    </source>
</evidence>
<feature type="region of interest" description="Disordered" evidence="5">
    <location>
        <begin position="27"/>
        <end position="50"/>
    </location>
</feature>
<keyword evidence="4" id="KW-0472">Membrane</keyword>
<feature type="compositionally biased region" description="Acidic residues" evidence="5">
    <location>
        <begin position="27"/>
        <end position="47"/>
    </location>
</feature>
<protein>
    <submittedName>
        <fullName evidence="8">Glycine betaine ABC transporter substrate-binding protein</fullName>
    </submittedName>
</protein>
<evidence type="ECO:0000256" key="6">
    <source>
        <dbReference type="SAM" id="SignalP"/>
    </source>
</evidence>
<evidence type="ECO:0000313" key="8">
    <source>
        <dbReference type="EMBL" id="MFC0471625.1"/>
    </source>
</evidence>
<evidence type="ECO:0000256" key="4">
    <source>
        <dbReference type="ARBA" id="ARBA00023136"/>
    </source>
</evidence>
<feature type="signal peptide" evidence="6">
    <location>
        <begin position="1"/>
        <end position="19"/>
    </location>
</feature>
<gene>
    <name evidence="8" type="ORF">ACFFHM_14270</name>
</gene>
<keyword evidence="3" id="KW-1003">Cell membrane</keyword>
<accession>A0ABV6KFB8</accession>
<evidence type="ECO:0000256" key="1">
    <source>
        <dbReference type="ARBA" id="ARBA00004236"/>
    </source>
</evidence>
<dbReference type="RefSeq" id="WP_335961649.1">
    <property type="nucleotide sequence ID" value="NZ_JAXBLX010000019.1"/>
</dbReference>
<dbReference type="EMBL" id="JBHLUX010000036">
    <property type="protein sequence ID" value="MFC0471625.1"/>
    <property type="molecule type" value="Genomic_DNA"/>
</dbReference>
<proteinExistence type="predicted"/>
<keyword evidence="9" id="KW-1185">Reference proteome</keyword>
<evidence type="ECO:0000256" key="2">
    <source>
        <dbReference type="ARBA" id="ARBA00022448"/>
    </source>
</evidence>
<dbReference type="PROSITE" id="PS51257">
    <property type="entry name" value="PROKAR_LIPOPROTEIN"/>
    <property type="match status" value="1"/>
</dbReference>
<dbReference type="PANTHER" id="PTHR47737">
    <property type="entry name" value="GLYCINE BETAINE/PROLINE BETAINE TRANSPORT SYSTEM PERMEASE PROTEIN PROW"/>
    <property type="match status" value="1"/>
</dbReference>
<evidence type="ECO:0000256" key="5">
    <source>
        <dbReference type="SAM" id="MobiDB-lite"/>
    </source>
</evidence>
<dbReference type="InterPro" id="IPR007210">
    <property type="entry name" value="ABC_Gly_betaine_transp_sub-bd"/>
</dbReference>
<feature type="domain" description="ABC-type glycine betaine transport system substrate-binding" evidence="7">
    <location>
        <begin position="213"/>
        <end position="312"/>
    </location>
</feature>
<dbReference type="PANTHER" id="PTHR47737:SF1">
    <property type="entry name" value="GLYCINE BETAINE_PROLINE BETAINE TRANSPORT SYSTEM PERMEASE PROTEIN PROW"/>
    <property type="match status" value="1"/>
</dbReference>
<reference evidence="8 9" key="1">
    <citation type="submission" date="2024-09" db="EMBL/GenBank/DDBJ databases">
        <authorList>
            <person name="Sun Q."/>
            <person name="Mori K."/>
        </authorList>
    </citation>
    <scope>NUCLEOTIDE SEQUENCE [LARGE SCALE GENOMIC DNA]</scope>
    <source>
        <strain evidence="8 9">NCAIM B.02610</strain>
    </source>
</reference>
<dbReference type="Pfam" id="PF04069">
    <property type="entry name" value="OpuAC"/>
    <property type="match status" value="2"/>
</dbReference>
<keyword evidence="6" id="KW-0732">Signal</keyword>
<dbReference type="Proteomes" id="UP001589838">
    <property type="component" value="Unassembled WGS sequence"/>
</dbReference>